<accession>A0A3N4I5S6</accession>
<organism evidence="2 3">
    <name type="scientific">Ascobolus immersus RN42</name>
    <dbReference type="NCBI Taxonomy" id="1160509"/>
    <lineage>
        <taxon>Eukaryota</taxon>
        <taxon>Fungi</taxon>
        <taxon>Dikarya</taxon>
        <taxon>Ascomycota</taxon>
        <taxon>Pezizomycotina</taxon>
        <taxon>Pezizomycetes</taxon>
        <taxon>Pezizales</taxon>
        <taxon>Ascobolaceae</taxon>
        <taxon>Ascobolus</taxon>
    </lineage>
</organism>
<evidence type="ECO:0000313" key="3">
    <source>
        <dbReference type="Proteomes" id="UP000275078"/>
    </source>
</evidence>
<dbReference type="Proteomes" id="UP000275078">
    <property type="component" value="Unassembled WGS sequence"/>
</dbReference>
<feature type="region of interest" description="Disordered" evidence="1">
    <location>
        <begin position="1"/>
        <end position="21"/>
    </location>
</feature>
<evidence type="ECO:0000256" key="1">
    <source>
        <dbReference type="SAM" id="MobiDB-lite"/>
    </source>
</evidence>
<dbReference type="EMBL" id="ML119692">
    <property type="protein sequence ID" value="RPA80028.1"/>
    <property type="molecule type" value="Genomic_DNA"/>
</dbReference>
<keyword evidence="3" id="KW-1185">Reference proteome</keyword>
<name>A0A3N4I5S6_ASCIM</name>
<evidence type="ECO:0000313" key="2">
    <source>
        <dbReference type="EMBL" id="RPA80028.1"/>
    </source>
</evidence>
<dbReference type="AlphaFoldDB" id="A0A3N4I5S6"/>
<proteinExistence type="predicted"/>
<gene>
    <name evidence="2" type="ORF">BJ508DRAFT_307754</name>
</gene>
<protein>
    <submittedName>
        <fullName evidence="2">Uncharacterized protein</fullName>
    </submittedName>
</protein>
<reference evidence="2 3" key="1">
    <citation type="journal article" date="2018" name="Nat. Ecol. Evol.">
        <title>Pezizomycetes genomes reveal the molecular basis of ectomycorrhizal truffle lifestyle.</title>
        <authorList>
            <person name="Murat C."/>
            <person name="Payen T."/>
            <person name="Noel B."/>
            <person name="Kuo A."/>
            <person name="Morin E."/>
            <person name="Chen J."/>
            <person name="Kohler A."/>
            <person name="Krizsan K."/>
            <person name="Balestrini R."/>
            <person name="Da Silva C."/>
            <person name="Montanini B."/>
            <person name="Hainaut M."/>
            <person name="Levati E."/>
            <person name="Barry K.W."/>
            <person name="Belfiori B."/>
            <person name="Cichocki N."/>
            <person name="Clum A."/>
            <person name="Dockter R.B."/>
            <person name="Fauchery L."/>
            <person name="Guy J."/>
            <person name="Iotti M."/>
            <person name="Le Tacon F."/>
            <person name="Lindquist E.A."/>
            <person name="Lipzen A."/>
            <person name="Malagnac F."/>
            <person name="Mello A."/>
            <person name="Molinier V."/>
            <person name="Miyauchi S."/>
            <person name="Poulain J."/>
            <person name="Riccioni C."/>
            <person name="Rubini A."/>
            <person name="Sitrit Y."/>
            <person name="Splivallo R."/>
            <person name="Traeger S."/>
            <person name="Wang M."/>
            <person name="Zifcakova L."/>
            <person name="Wipf D."/>
            <person name="Zambonelli A."/>
            <person name="Paolocci F."/>
            <person name="Nowrousian M."/>
            <person name="Ottonello S."/>
            <person name="Baldrian P."/>
            <person name="Spatafora J.W."/>
            <person name="Henrissat B."/>
            <person name="Nagy L.G."/>
            <person name="Aury J.M."/>
            <person name="Wincker P."/>
            <person name="Grigoriev I.V."/>
            <person name="Bonfante P."/>
            <person name="Martin F.M."/>
        </authorList>
    </citation>
    <scope>NUCLEOTIDE SEQUENCE [LARGE SCALE GENOMIC DNA]</scope>
    <source>
        <strain evidence="2 3">RN42</strain>
    </source>
</reference>
<sequence length="166" mass="18493">MLRSAGNSASENRPLPAVDTADSPDPAMLKVLRWIWPGELPLDVLFEQRCDTESSGTNCGQSVPWIWWLTDPRIPLVALLTPLTVSDDGTKHMDGMELYSDYTTILSIKVSVYVPNSKRHTPMTLLITDFSISPCRKRELSKGSTGKSSPWRHPERTAKVKRSTPG</sequence>
<feature type="region of interest" description="Disordered" evidence="1">
    <location>
        <begin position="138"/>
        <end position="166"/>
    </location>
</feature>
<feature type="compositionally biased region" description="Polar residues" evidence="1">
    <location>
        <begin position="1"/>
        <end position="11"/>
    </location>
</feature>